<dbReference type="SMART" id="SM01118">
    <property type="entry name" value="CYTH"/>
    <property type="match status" value="1"/>
</dbReference>
<dbReference type="PANTHER" id="PTHR39569:SF1">
    <property type="entry name" value="INORGANIC TRIPHOSPHATASE"/>
    <property type="match status" value="1"/>
</dbReference>
<dbReference type="GO" id="GO:0050355">
    <property type="term" value="F:inorganic triphosphate phosphatase activity"/>
    <property type="evidence" value="ECO:0007669"/>
    <property type="project" value="InterPro"/>
</dbReference>
<dbReference type="PROSITE" id="PS51707">
    <property type="entry name" value="CYTH"/>
    <property type="match status" value="1"/>
</dbReference>
<dbReference type="InterPro" id="IPR033469">
    <property type="entry name" value="CYTH-like_dom_sf"/>
</dbReference>
<evidence type="ECO:0000313" key="4">
    <source>
        <dbReference type="Proteomes" id="UP000071641"/>
    </source>
</evidence>
<evidence type="ECO:0000313" key="3">
    <source>
        <dbReference type="EMBL" id="CZF83947.1"/>
    </source>
</evidence>
<keyword evidence="4" id="KW-1185">Reference proteome</keyword>
<name>A0A128FAW5_9GAMM</name>
<reference evidence="4" key="1">
    <citation type="submission" date="2016-02" db="EMBL/GenBank/DDBJ databases">
        <authorList>
            <person name="Rodrigo-Torres Lidia"/>
            <person name="Arahal R.David."/>
        </authorList>
    </citation>
    <scope>NUCLEOTIDE SEQUENCE [LARGE SCALE GENOMIC DNA]</scope>
    <source>
        <strain evidence="4">CECT 9029</strain>
    </source>
</reference>
<evidence type="ECO:0000259" key="1">
    <source>
        <dbReference type="PROSITE" id="PS51707"/>
    </source>
</evidence>
<dbReference type="PROSITE" id="PS51708">
    <property type="entry name" value="CHAD"/>
    <property type="match status" value="1"/>
</dbReference>
<gene>
    <name evidence="3" type="ORF">GCE9029_04099</name>
</gene>
<dbReference type="SUPFAM" id="SSF55154">
    <property type="entry name" value="CYTH-like phosphatases"/>
    <property type="match status" value="1"/>
</dbReference>
<feature type="domain" description="CYTH" evidence="1">
    <location>
        <begin position="6"/>
        <end position="208"/>
    </location>
</feature>
<sequence length="512" mass="59202">MGTFMETEIELKFFVSTDFSRQIRDKITDLKVLQQRQRDLGNIYYDTPDYLLRRHDIGLRVRRYDDVFVQTLKTAGRVVAGLHQRPEYNAELESPVPDLSLIPADAWPEGLDIEALSANLNPLFSTDFERQQWLLAMPDSSQVELAFDSGEVTTENGGYDPICEVELELKSGQTDALFVLARELAENGGLRLGNLSKAARGYRLATGYEGDPVKPLTMVHVSGLMSVEQSFVKALEHALDHWHYHEQVYVERPEQEAIFEMCNAVSLIRQALVLYGGLIPRRASALLRQELQWLEGELDWVYEGRAIERLLDDKGHFLRKLNAQKPLMAKLSDRYDELPERAEVLELLHSSRYCNLLLDLSRWILTRGWQPFLDDKAREKLGEPIRQFANRSLAQSWDELLSVFAEGNELDRFAYLDQQPRLNRNLMSGCCVAALFETEERETFRLPWLDLLQGIEDFQLLEPVRKLADDEDLDEDDRAQIEKWLGRKEESLLHAMMQSRQIGLQLEPYWDI</sequence>
<accession>A0A128FAW5</accession>
<dbReference type="GO" id="GO:0046872">
    <property type="term" value="F:metal ion binding"/>
    <property type="evidence" value="ECO:0007669"/>
    <property type="project" value="TreeGrafter"/>
</dbReference>
<dbReference type="STRING" id="1796497.GCE9029_04099"/>
<dbReference type="EMBL" id="FIZX01000004">
    <property type="protein sequence ID" value="CZF83947.1"/>
    <property type="molecule type" value="Genomic_DNA"/>
</dbReference>
<feature type="domain" description="CHAD" evidence="2">
    <location>
        <begin position="224"/>
        <end position="485"/>
    </location>
</feature>
<proteinExistence type="predicted"/>
<dbReference type="Gene3D" id="2.40.320.10">
    <property type="entry name" value="Hypothetical Protein Pfu-838710-001"/>
    <property type="match status" value="1"/>
</dbReference>
<evidence type="ECO:0000259" key="2">
    <source>
        <dbReference type="PROSITE" id="PS51708"/>
    </source>
</evidence>
<organism evidence="3 4">
    <name type="scientific">Grimontia celer</name>
    <dbReference type="NCBI Taxonomy" id="1796497"/>
    <lineage>
        <taxon>Bacteria</taxon>
        <taxon>Pseudomonadati</taxon>
        <taxon>Pseudomonadota</taxon>
        <taxon>Gammaproteobacteria</taxon>
        <taxon>Vibrionales</taxon>
        <taxon>Vibrionaceae</taxon>
        <taxon>Grimontia</taxon>
    </lineage>
</organism>
<dbReference type="CDD" id="cd07756">
    <property type="entry name" value="CYTH-like_Pase_CHAD"/>
    <property type="match status" value="1"/>
</dbReference>
<dbReference type="Proteomes" id="UP000071641">
    <property type="component" value="Unassembled WGS sequence"/>
</dbReference>
<dbReference type="SMART" id="SM00880">
    <property type="entry name" value="CHAD"/>
    <property type="match status" value="1"/>
</dbReference>
<dbReference type="InterPro" id="IPR007899">
    <property type="entry name" value="CHAD_dom"/>
</dbReference>
<dbReference type="InterPro" id="IPR039013">
    <property type="entry name" value="YgiF"/>
</dbReference>
<dbReference type="InterPro" id="IPR023577">
    <property type="entry name" value="CYTH_domain"/>
</dbReference>
<dbReference type="InterPro" id="IPR038186">
    <property type="entry name" value="CHAD_dom_sf"/>
</dbReference>
<dbReference type="PANTHER" id="PTHR39569">
    <property type="entry name" value="INORGANIC TRIPHOSPHATASE"/>
    <property type="match status" value="1"/>
</dbReference>
<dbReference type="Pfam" id="PF01928">
    <property type="entry name" value="CYTH"/>
    <property type="match status" value="1"/>
</dbReference>
<protein>
    <submittedName>
        <fullName evidence="3">CYTH domain protein</fullName>
    </submittedName>
</protein>
<dbReference type="Pfam" id="PF05235">
    <property type="entry name" value="CHAD"/>
    <property type="match status" value="1"/>
</dbReference>
<dbReference type="AlphaFoldDB" id="A0A128FAW5"/>
<dbReference type="Gene3D" id="1.40.20.10">
    <property type="entry name" value="CHAD domain"/>
    <property type="match status" value="1"/>
</dbReference>